<comment type="caution">
    <text evidence="1">The sequence shown here is derived from an EMBL/GenBank/DDBJ whole genome shotgun (WGS) entry which is preliminary data.</text>
</comment>
<sequence length="168" mass="19283">MSITLQSSLKTLFFLTILTLSFLNCSDGEKTQIPTDFEVTIWEEDFGQVQLMAGTLNRDVDGKPYMVKFSLTDKEKLKIYNSILSNGILKLEEDYDTKPNCQGMHQALYLMRIVNGSYSRNINVSDCDYGFIEKLQAEKYLRVIQSVLNIVEEKSEAKEIPKSDVIRF</sequence>
<dbReference type="Proteomes" id="UP000304900">
    <property type="component" value="Unassembled WGS sequence"/>
</dbReference>
<organism evidence="1 2">
    <name type="scientific">Dyadobacter frigoris</name>
    <dbReference type="NCBI Taxonomy" id="2576211"/>
    <lineage>
        <taxon>Bacteria</taxon>
        <taxon>Pseudomonadati</taxon>
        <taxon>Bacteroidota</taxon>
        <taxon>Cytophagia</taxon>
        <taxon>Cytophagales</taxon>
        <taxon>Spirosomataceae</taxon>
        <taxon>Dyadobacter</taxon>
    </lineage>
</organism>
<evidence type="ECO:0000313" key="2">
    <source>
        <dbReference type="Proteomes" id="UP000304900"/>
    </source>
</evidence>
<gene>
    <name evidence="1" type="ORF">FDK13_26725</name>
</gene>
<keyword evidence="2" id="KW-1185">Reference proteome</keyword>
<protein>
    <submittedName>
        <fullName evidence="1">Uncharacterized protein</fullName>
    </submittedName>
</protein>
<dbReference type="AlphaFoldDB" id="A0A4U6CYY4"/>
<proteinExistence type="predicted"/>
<name>A0A4U6CYY4_9BACT</name>
<accession>A0A4U6CYY4</accession>
<dbReference type="EMBL" id="SZVO01000015">
    <property type="protein sequence ID" value="TKT88548.1"/>
    <property type="molecule type" value="Genomic_DNA"/>
</dbReference>
<reference evidence="1 2" key="1">
    <citation type="submission" date="2019-05" db="EMBL/GenBank/DDBJ databases">
        <title>Dyadobacter AR-3-8 sp. nov., isolated from arctic soil.</title>
        <authorList>
            <person name="Chaudhary D.K."/>
        </authorList>
    </citation>
    <scope>NUCLEOTIDE SEQUENCE [LARGE SCALE GENOMIC DNA]</scope>
    <source>
        <strain evidence="1 2">AR-3-8</strain>
    </source>
</reference>
<evidence type="ECO:0000313" key="1">
    <source>
        <dbReference type="EMBL" id="TKT88548.1"/>
    </source>
</evidence>